<gene>
    <name evidence="1" type="ORF">Ctob_011815</name>
</gene>
<organism evidence="1 2">
    <name type="scientific">Chrysochromulina tobinii</name>
    <dbReference type="NCBI Taxonomy" id="1460289"/>
    <lineage>
        <taxon>Eukaryota</taxon>
        <taxon>Haptista</taxon>
        <taxon>Haptophyta</taxon>
        <taxon>Prymnesiophyceae</taxon>
        <taxon>Prymnesiales</taxon>
        <taxon>Chrysochromulinaceae</taxon>
        <taxon>Chrysochromulina</taxon>
    </lineage>
</organism>
<accession>A0A0M0JJI7</accession>
<keyword evidence="2" id="KW-1185">Reference proteome</keyword>
<comment type="caution">
    <text evidence="1">The sequence shown here is derived from an EMBL/GenBank/DDBJ whole genome shotgun (WGS) entry which is preliminary data.</text>
</comment>
<dbReference type="EMBL" id="JWZX01002847">
    <property type="protein sequence ID" value="KOO26467.1"/>
    <property type="molecule type" value="Genomic_DNA"/>
</dbReference>
<evidence type="ECO:0000313" key="2">
    <source>
        <dbReference type="Proteomes" id="UP000037460"/>
    </source>
</evidence>
<sequence>MVAFLDGGGSVPDIPLLDAVVKQLFEMPTQKMLKSNGLPVVWPEALKTGGFSLNGVSTQELRDFFTSLLAASRGTEPIIESGNKYGVSDAFHHINGVLLMQECKASPRFQMLLQADKVRAEEFLEAVLFNADLRNRNPLHPSFIDSVVIGNLLNFPAHIFGFPFASYATDGNESLSLCLYSYREQAAATRGAPIVVLYVKEQERSTAESLIVAQVRAVAARLNMSLVEVEAEESWDAHSRVAVVMAAFSGTALASAASRAFERGMPMHVHVSDTEWRHLFTTHTTPVHCELHSGVRSLTIEHGLLSSGYSLYRDLKTRDEHFDVGHQWQTAYMSL</sequence>
<name>A0A0M0JJI7_9EUKA</name>
<proteinExistence type="predicted"/>
<dbReference type="AlphaFoldDB" id="A0A0M0JJI7"/>
<dbReference type="Proteomes" id="UP000037460">
    <property type="component" value="Unassembled WGS sequence"/>
</dbReference>
<dbReference type="OrthoDB" id="10552703at2759"/>
<reference evidence="2" key="1">
    <citation type="journal article" date="2015" name="PLoS Genet.">
        <title>Genome Sequence and Transcriptome Analyses of Chrysochromulina tobin: Metabolic Tools for Enhanced Algal Fitness in the Prominent Order Prymnesiales (Haptophyceae).</title>
        <authorList>
            <person name="Hovde B.T."/>
            <person name="Deodato C.R."/>
            <person name="Hunsperger H.M."/>
            <person name="Ryken S.A."/>
            <person name="Yost W."/>
            <person name="Jha R.K."/>
            <person name="Patterson J."/>
            <person name="Monnat R.J. Jr."/>
            <person name="Barlow S.B."/>
            <person name="Starkenburg S.R."/>
            <person name="Cattolico R.A."/>
        </authorList>
    </citation>
    <scope>NUCLEOTIDE SEQUENCE</scope>
    <source>
        <strain evidence="2">CCMP291</strain>
    </source>
</reference>
<evidence type="ECO:0000313" key="1">
    <source>
        <dbReference type="EMBL" id="KOO26467.1"/>
    </source>
</evidence>
<protein>
    <submittedName>
        <fullName evidence="1">Uncharacterized protein</fullName>
    </submittedName>
</protein>